<evidence type="ECO:0000313" key="4">
    <source>
        <dbReference type="Proteomes" id="UP000245911"/>
    </source>
</evidence>
<feature type="domain" description="Peptidase M24" evidence="1">
    <location>
        <begin position="162"/>
        <end position="371"/>
    </location>
</feature>
<feature type="domain" description="Creatinase N-terminal" evidence="2">
    <location>
        <begin position="14"/>
        <end position="155"/>
    </location>
</feature>
<dbReference type="SUPFAM" id="SSF55920">
    <property type="entry name" value="Creatinase/aminopeptidase"/>
    <property type="match status" value="1"/>
</dbReference>
<keyword evidence="4" id="KW-1185">Reference proteome</keyword>
<dbReference type="OrthoDB" id="9761809at2"/>
<dbReference type="AlphaFoldDB" id="A0A2T8HWG1"/>
<dbReference type="InterPro" id="IPR000587">
    <property type="entry name" value="Creatinase_N"/>
</dbReference>
<comment type="caution">
    <text evidence="3">The sequence shown here is derived from an EMBL/GenBank/DDBJ whole genome shotgun (WGS) entry which is preliminary data.</text>
</comment>
<sequence>MDSAEFTQAEYSDRLTAVRAAMAIAGLEVLVVSDPSNMAWITGYDGWSFYVHQAVIVGPSGAPLWWGREMDAAGALRTVWMPDDCVLGYDDTYVQNPQKHPMETLTQALAERGWQAAQVGVEMDNYYYSAKAHAVLAKDLRLQDATGLVNWQRAVKSAAEIERMRRAARIVESMHQTILDVAQPGLPKNILVAEILRSSALGAGGHWGDYPAIVPLTPSGMDATAPHLTWDDRPMQRGEAHFFEIAGVYRRYHCPQSRTLFFGEPPAQYRRAEEAVQEASEAALQQARPGNLCEDIANAFNAALNKHGFSKDSRCGYSIGLSYPPDWGERTLSLRRGDKTVLTPGMCFHFMPALWLDDGGIEITEPLLITETGVEKFCTLPGSLFVQG</sequence>
<proteinExistence type="predicted"/>
<dbReference type="PANTHER" id="PTHR46112:SF2">
    <property type="entry name" value="XAA-PRO AMINOPEPTIDASE P-RELATED"/>
    <property type="match status" value="1"/>
</dbReference>
<dbReference type="InterPro" id="IPR000994">
    <property type="entry name" value="Pept_M24"/>
</dbReference>
<dbReference type="PANTHER" id="PTHR46112">
    <property type="entry name" value="AMINOPEPTIDASE"/>
    <property type="match status" value="1"/>
</dbReference>
<dbReference type="InterPro" id="IPR029149">
    <property type="entry name" value="Creatin/AminoP/Spt16_N"/>
</dbReference>
<name>A0A2T8HWG1_9RHOB</name>
<dbReference type="Gene3D" id="3.40.350.10">
    <property type="entry name" value="Creatinase/prolidase N-terminal domain"/>
    <property type="match status" value="1"/>
</dbReference>
<keyword evidence="3" id="KW-0378">Hydrolase</keyword>
<dbReference type="Gene3D" id="3.90.230.10">
    <property type="entry name" value="Creatinase/methionine aminopeptidase superfamily"/>
    <property type="match status" value="1"/>
</dbReference>
<reference evidence="3 4" key="1">
    <citation type="submission" date="2018-04" db="EMBL/GenBank/DDBJ databases">
        <title>Pararhodobacter oceanense sp. nov., isolated from marine intertidal sediment.</title>
        <authorList>
            <person name="Wang X.-L."/>
            <person name="Du Z.-J."/>
        </authorList>
    </citation>
    <scope>NUCLEOTIDE SEQUENCE [LARGE SCALE GENOMIC DNA]</scope>
    <source>
        <strain evidence="3 4">AM505</strain>
    </source>
</reference>
<accession>A0A2T8HWG1</accession>
<dbReference type="InterPro" id="IPR036005">
    <property type="entry name" value="Creatinase/aminopeptidase-like"/>
</dbReference>
<dbReference type="InterPro" id="IPR050659">
    <property type="entry name" value="Peptidase_M24B"/>
</dbReference>
<dbReference type="RefSeq" id="WP_116557627.1">
    <property type="nucleotide sequence ID" value="NZ_QDKM01000002.1"/>
</dbReference>
<dbReference type="SUPFAM" id="SSF53092">
    <property type="entry name" value="Creatinase/prolidase N-terminal domain"/>
    <property type="match status" value="1"/>
</dbReference>
<dbReference type="Pfam" id="PF01321">
    <property type="entry name" value="Creatinase_N"/>
    <property type="match status" value="1"/>
</dbReference>
<evidence type="ECO:0000259" key="1">
    <source>
        <dbReference type="Pfam" id="PF00557"/>
    </source>
</evidence>
<protein>
    <submittedName>
        <fullName evidence="3">Ectoine hydrolase DoeA</fullName>
    </submittedName>
</protein>
<gene>
    <name evidence="3" type="ORF">DDE20_06420</name>
</gene>
<dbReference type="EMBL" id="QDKM01000002">
    <property type="protein sequence ID" value="PVH29738.1"/>
    <property type="molecule type" value="Genomic_DNA"/>
</dbReference>
<evidence type="ECO:0000259" key="2">
    <source>
        <dbReference type="Pfam" id="PF01321"/>
    </source>
</evidence>
<dbReference type="Pfam" id="PF00557">
    <property type="entry name" value="Peptidase_M24"/>
    <property type="match status" value="1"/>
</dbReference>
<dbReference type="CDD" id="cd01066">
    <property type="entry name" value="APP_MetAP"/>
    <property type="match status" value="1"/>
</dbReference>
<dbReference type="GO" id="GO:0016787">
    <property type="term" value="F:hydrolase activity"/>
    <property type="evidence" value="ECO:0007669"/>
    <property type="project" value="UniProtKB-KW"/>
</dbReference>
<dbReference type="Proteomes" id="UP000245911">
    <property type="component" value="Unassembled WGS sequence"/>
</dbReference>
<organism evidence="3 4">
    <name type="scientific">Pararhodobacter oceanensis</name>
    <dbReference type="NCBI Taxonomy" id="2172121"/>
    <lineage>
        <taxon>Bacteria</taxon>
        <taxon>Pseudomonadati</taxon>
        <taxon>Pseudomonadota</taxon>
        <taxon>Alphaproteobacteria</taxon>
        <taxon>Rhodobacterales</taxon>
        <taxon>Paracoccaceae</taxon>
        <taxon>Pararhodobacter</taxon>
    </lineage>
</organism>
<evidence type="ECO:0000313" key="3">
    <source>
        <dbReference type="EMBL" id="PVH29738.1"/>
    </source>
</evidence>